<feature type="region of interest" description="Disordered" evidence="2">
    <location>
        <begin position="151"/>
        <end position="173"/>
    </location>
</feature>
<organism evidence="4 5">
    <name type="scientific">Musa balbisiana</name>
    <name type="common">Banana</name>
    <dbReference type="NCBI Taxonomy" id="52838"/>
    <lineage>
        <taxon>Eukaryota</taxon>
        <taxon>Viridiplantae</taxon>
        <taxon>Streptophyta</taxon>
        <taxon>Embryophyta</taxon>
        <taxon>Tracheophyta</taxon>
        <taxon>Spermatophyta</taxon>
        <taxon>Magnoliopsida</taxon>
        <taxon>Liliopsida</taxon>
        <taxon>Zingiberales</taxon>
        <taxon>Musaceae</taxon>
        <taxon>Musa</taxon>
    </lineage>
</organism>
<evidence type="ECO:0000313" key="5">
    <source>
        <dbReference type="Proteomes" id="UP000317650"/>
    </source>
</evidence>
<dbReference type="CDD" id="cd00590">
    <property type="entry name" value="RRM_SF"/>
    <property type="match status" value="1"/>
</dbReference>
<dbReference type="Pfam" id="PF00076">
    <property type="entry name" value="RRM_1"/>
    <property type="match status" value="1"/>
</dbReference>
<dbReference type="STRING" id="52838.A0A4S8JFD9"/>
<dbReference type="InterPro" id="IPR000504">
    <property type="entry name" value="RRM_dom"/>
</dbReference>
<feature type="domain" description="RRM" evidence="3">
    <location>
        <begin position="48"/>
        <end position="123"/>
    </location>
</feature>
<keyword evidence="5" id="KW-1185">Reference proteome</keyword>
<evidence type="ECO:0000256" key="2">
    <source>
        <dbReference type="SAM" id="MobiDB-lite"/>
    </source>
</evidence>
<dbReference type="EMBL" id="PYDT01000005">
    <property type="protein sequence ID" value="THU60405.1"/>
    <property type="molecule type" value="Genomic_DNA"/>
</dbReference>
<accession>A0A4S8JFD9</accession>
<evidence type="ECO:0000256" key="1">
    <source>
        <dbReference type="PROSITE-ProRule" id="PRU00176"/>
    </source>
</evidence>
<dbReference type="Gene3D" id="3.30.70.330">
    <property type="match status" value="1"/>
</dbReference>
<keyword evidence="1" id="KW-0694">RNA-binding</keyword>
<proteinExistence type="predicted"/>
<gene>
    <name evidence="4" type="ORF">C4D60_Mb07t12330</name>
</gene>
<comment type="caution">
    <text evidence="4">The sequence shown here is derived from an EMBL/GenBank/DDBJ whole genome shotgun (WGS) entry which is preliminary data.</text>
</comment>
<dbReference type="AlphaFoldDB" id="A0A4S8JFD9"/>
<name>A0A4S8JFD9_MUSBA</name>
<dbReference type="InterPro" id="IPR012677">
    <property type="entry name" value="Nucleotide-bd_a/b_plait_sf"/>
</dbReference>
<evidence type="ECO:0000259" key="3">
    <source>
        <dbReference type="PROSITE" id="PS50102"/>
    </source>
</evidence>
<dbReference type="SMART" id="SM00360">
    <property type="entry name" value="RRM"/>
    <property type="match status" value="1"/>
</dbReference>
<dbReference type="InterPro" id="IPR035979">
    <property type="entry name" value="RBD_domain_sf"/>
</dbReference>
<dbReference type="Proteomes" id="UP000317650">
    <property type="component" value="Chromosome 7"/>
</dbReference>
<protein>
    <recommendedName>
        <fullName evidence="3">RRM domain-containing protein</fullName>
    </recommendedName>
</protein>
<sequence length="184" mass="20003">MNPWGKRKRSKSDPFAASLSKRLRRQLQPDTAEEDPAAAAAAASSSPTLVMVSGLPADCTVLELKSRLEMFGPIPRTRIDVDGRGYVTFRSDHAAEAAVAASLDPTFGLSVRSKKVLVVRASDPLPIKTGVKISLPSKLLRAEIPLSRLGRSKKLNPGMNTESTKNRSKSPHTSREIIAYHDLF</sequence>
<dbReference type="GO" id="GO:0003723">
    <property type="term" value="F:RNA binding"/>
    <property type="evidence" value="ECO:0007669"/>
    <property type="project" value="UniProtKB-UniRule"/>
</dbReference>
<reference evidence="4 5" key="1">
    <citation type="journal article" date="2019" name="Nat. Plants">
        <title>Genome sequencing of Musa balbisiana reveals subgenome evolution and function divergence in polyploid bananas.</title>
        <authorList>
            <person name="Yao X."/>
        </authorList>
    </citation>
    <scope>NUCLEOTIDE SEQUENCE [LARGE SCALE GENOMIC DNA]</scope>
    <source>
        <strain evidence="5">cv. DH-PKW</strain>
        <tissue evidence="4">Leaves</tissue>
    </source>
</reference>
<dbReference type="PROSITE" id="PS50102">
    <property type="entry name" value="RRM"/>
    <property type="match status" value="1"/>
</dbReference>
<evidence type="ECO:0000313" key="4">
    <source>
        <dbReference type="EMBL" id="THU60405.1"/>
    </source>
</evidence>
<dbReference type="SUPFAM" id="SSF54928">
    <property type="entry name" value="RNA-binding domain, RBD"/>
    <property type="match status" value="1"/>
</dbReference>